<protein>
    <submittedName>
        <fullName evidence="2">Pilin</fullName>
    </submittedName>
</protein>
<evidence type="ECO:0000313" key="2">
    <source>
        <dbReference type="EMBL" id="MFC4129029.1"/>
    </source>
</evidence>
<keyword evidence="3" id="KW-1185">Reference proteome</keyword>
<keyword evidence="1" id="KW-1133">Transmembrane helix</keyword>
<gene>
    <name evidence="2" type="ORF">ACFOZ4_00175</name>
</gene>
<feature type="transmembrane region" description="Helical" evidence="1">
    <location>
        <begin position="33"/>
        <end position="54"/>
    </location>
</feature>
<dbReference type="Proteomes" id="UP001595816">
    <property type="component" value="Unassembled WGS sequence"/>
</dbReference>
<dbReference type="InterPro" id="IPR043993">
    <property type="entry name" value="T4SS_pilin"/>
</dbReference>
<dbReference type="EMBL" id="JBHSAY010000001">
    <property type="protein sequence ID" value="MFC4129029.1"/>
    <property type="molecule type" value="Genomic_DNA"/>
</dbReference>
<comment type="caution">
    <text evidence="2">The sequence shown here is derived from an EMBL/GenBank/DDBJ whole genome shotgun (WGS) entry which is preliminary data.</text>
</comment>
<dbReference type="RefSeq" id="WP_253754046.1">
    <property type="nucleotide sequence ID" value="NZ_JAMZDZ010000001.1"/>
</dbReference>
<dbReference type="Pfam" id="PF18895">
    <property type="entry name" value="T4SS_pilin"/>
    <property type="match status" value="1"/>
</dbReference>
<accession>A0ABV8LFG8</accession>
<name>A0ABV8LFG8_9ACTN</name>
<evidence type="ECO:0000256" key="1">
    <source>
        <dbReference type="SAM" id="Phobius"/>
    </source>
</evidence>
<reference evidence="3" key="1">
    <citation type="journal article" date="2019" name="Int. J. Syst. Evol. Microbiol.">
        <title>The Global Catalogue of Microorganisms (GCM) 10K type strain sequencing project: providing services to taxonomists for standard genome sequencing and annotation.</title>
        <authorList>
            <consortium name="The Broad Institute Genomics Platform"/>
            <consortium name="The Broad Institute Genome Sequencing Center for Infectious Disease"/>
            <person name="Wu L."/>
            <person name="Ma J."/>
        </authorList>
    </citation>
    <scope>NUCLEOTIDE SEQUENCE [LARGE SCALE GENOMIC DNA]</scope>
    <source>
        <strain evidence="3">CGMCC 4.7289</strain>
    </source>
</reference>
<sequence length="98" mass="10008">MNPVLHNAVDLVLSVPAQAPASIDQVIDNLKKWIIGILAAVASLFLVIGGLRYITAGGDPGQVEQAKANLRNALVGYALAVLAPLILAVLQGIVGSGS</sequence>
<proteinExistence type="predicted"/>
<keyword evidence="1" id="KW-0472">Membrane</keyword>
<evidence type="ECO:0000313" key="3">
    <source>
        <dbReference type="Proteomes" id="UP001595816"/>
    </source>
</evidence>
<keyword evidence="1" id="KW-0812">Transmembrane</keyword>
<organism evidence="2 3">
    <name type="scientific">Hamadaea flava</name>
    <dbReference type="NCBI Taxonomy" id="1742688"/>
    <lineage>
        <taxon>Bacteria</taxon>
        <taxon>Bacillati</taxon>
        <taxon>Actinomycetota</taxon>
        <taxon>Actinomycetes</taxon>
        <taxon>Micromonosporales</taxon>
        <taxon>Micromonosporaceae</taxon>
        <taxon>Hamadaea</taxon>
    </lineage>
</organism>
<feature type="transmembrane region" description="Helical" evidence="1">
    <location>
        <begin position="74"/>
        <end position="94"/>
    </location>
</feature>